<dbReference type="EMBL" id="CACTIH010003609">
    <property type="protein sequence ID" value="CAA2977481.1"/>
    <property type="molecule type" value="Genomic_DNA"/>
</dbReference>
<sequence>MHDRAPSGIITDQDRAMQNAIGIVFPNTKHRWCLWHILKKLPEKFGGHTNKASILSAVHHLVYDVQSCEEFEQGWSKMLEDYELVEHSWLTELYNESSMGALLFEDFVLGGYVNHATK</sequence>
<comment type="function">
    <text evidence="1">Putative transcription activator involved in regulating light control of development.</text>
</comment>
<dbReference type="Pfam" id="PF10551">
    <property type="entry name" value="MULE"/>
    <property type="match status" value="1"/>
</dbReference>
<dbReference type="GO" id="GO:0008270">
    <property type="term" value="F:zinc ion binding"/>
    <property type="evidence" value="ECO:0007669"/>
    <property type="project" value="UniProtKB-UniRule"/>
</dbReference>
<organism evidence="3 4">
    <name type="scientific">Olea europaea subsp. europaea</name>
    <dbReference type="NCBI Taxonomy" id="158383"/>
    <lineage>
        <taxon>Eukaryota</taxon>
        <taxon>Viridiplantae</taxon>
        <taxon>Streptophyta</taxon>
        <taxon>Embryophyta</taxon>
        <taxon>Tracheophyta</taxon>
        <taxon>Spermatophyta</taxon>
        <taxon>Magnoliopsida</taxon>
        <taxon>eudicotyledons</taxon>
        <taxon>Gunneridae</taxon>
        <taxon>Pentapetalae</taxon>
        <taxon>asterids</taxon>
        <taxon>lamiids</taxon>
        <taxon>Lamiales</taxon>
        <taxon>Oleaceae</taxon>
        <taxon>Oleeae</taxon>
        <taxon>Olea</taxon>
    </lineage>
</organism>
<dbReference type="PANTHER" id="PTHR31669">
    <property type="entry name" value="PROTEIN FAR1-RELATED SEQUENCE 10-RELATED"/>
    <property type="match status" value="1"/>
</dbReference>
<protein>
    <recommendedName>
        <fullName evidence="1">Protein FAR1-RELATED SEQUENCE</fullName>
    </recommendedName>
</protein>
<dbReference type="AlphaFoldDB" id="A0A8S0RFS3"/>
<feature type="domain" description="MULE transposase" evidence="2">
    <location>
        <begin position="2"/>
        <end position="40"/>
    </location>
</feature>
<comment type="caution">
    <text evidence="3">The sequence shown here is derived from an EMBL/GenBank/DDBJ whole genome shotgun (WGS) entry which is preliminary data.</text>
</comment>
<accession>A0A8S0RFS3</accession>
<dbReference type="PANTHER" id="PTHR31669:SF297">
    <property type="entry name" value="PROTEIN FAR1-RELATED SEQUENCE"/>
    <property type="match status" value="1"/>
</dbReference>
<keyword evidence="4" id="KW-1185">Reference proteome</keyword>
<keyword evidence="1" id="KW-0863">Zinc-finger</keyword>
<gene>
    <name evidence="3" type="ORF">OLEA9_A008424</name>
</gene>
<evidence type="ECO:0000256" key="1">
    <source>
        <dbReference type="RuleBase" id="RU367018"/>
    </source>
</evidence>
<dbReference type="InterPro" id="IPR031052">
    <property type="entry name" value="FHY3/FAR1"/>
</dbReference>
<comment type="subcellular location">
    <subcellularLocation>
        <location evidence="1">Nucleus</location>
    </subcellularLocation>
</comment>
<dbReference type="GO" id="GO:0006355">
    <property type="term" value="P:regulation of DNA-templated transcription"/>
    <property type="evidence" value="ECO:0007669"/>
    <property type="project" value="UniProtKB-UniRule"/>
</dbReference>
<evidence type="ECO:0000313" key="3">
    <source>
        <dbReference type="EMBL" id="CAA2977481.1"/>
    </source>
</evidence>
<dbReference type="InterPro" id="IPR018289">
    <property type="entry name" value="MULE_transposase_dom"/>
</dbReference>
<evidence type="ECO:0000259" key="2">
    <source>
        <dbReference type="Pfam" id="PF10551"/>
    </source>
</evidence>
<evidence type="ECO:0000313" key="4">
    <source>
        <dbReference type="Proteomes" id="UP000594638"/>
    </source>
</evidence>
<keyword evidence="1" id="KW-0539">Nucleus</keyword>
<dbReference type="GO" id="GO:0005634">
    <property type="term" value="C:nucleus"/>
    <property type="evidence" value="ECO:0007669"/>
    <property type="project" value="UniProtKB-SubCell"/>
</dbReference>
<reference evidence="3 4" key="1">
    <citation type="submission" date="2019-12" db="EMBL/GenBank/DDBJ databases">
        <authorList>
            <person name="Alioto T."/>
            <person name="Alioto T."/>
            <person name="Gomez Garrido J."/>
        </authorList>
    </citation>
    <scope>NUCLEOTIDE SEQUENCE [LARGE SCALE GENOMIC DNA]</scope>
</reference>
<keyword evidence="1" id="KW-0862">Zinc</keyword>
<dbReference type="Gramene" id="OE9A008424T1">
    <property type="protein sequence ID" value="OE9A008424C1"/>
    <property type="gene ID" value="OE9A008424"/>
</dbReference>
<dbReference type="Proteomes" id="UP000594638">
    <property type="component" value="Unassembled WGS sequence"/>
</dbReference>
<name>A0A8S0RFS3_OLEEU</name>
<keyword evidence="1" id="KW-0479">Metal-binding</keyword>
<proteinExistence type="inferred from homology"/>
<dbReference type="OrthoDB" id="747268at2759"/>
<comment type="similarity">
    <text evidence="1">Belongs to the FHY3/FAR1 family.</text>
</comment>